<dbReference type="GO" id="GO:0006508">
    <property type="term" value="P:proteolysis"/>
    <property type="evidence" value="ECO:0007669"/>
    <property type="project" value="UniProtKB-KW"/>
</dbReference>
<feature type="active site" description="Charge relay system" evidence="14">
    <location>
        <position position="117"/>
    </location>
</feature>
<evidence type="ECO:0000256" key="15">
    <source>
        <dbReference type="PIRSR" id="PIRSR611782-2"/>
    </source>
</evidence>
<dbReference type="SUPFAM" id="SSF50494">
    <property type="entry name" value="Trypsin-like serine proteases"/>
    <property type="match status" value="1"/>
</dbReference>
<keyword evidence="8" id="KW-0677">Repeat</keyword>
<dbReference type="SUPFAM" id="SSF50156">
    <property type="entry name" value="PDZ domain-like"/>
    <property type="match status" value="2"/>
</dbReference>
<dbReference type="Gene3D" id="2.30.42.10">
    <property type="match status" value="2"/>
</dbReference>
<dbReference type="NCBIfam" id="TIGR02037">
    <property type="entry name" value="degP_htrA_DO"/>
    <property type="match status" value="1"/>
</dbReference>
<evidence type="ECO:0000313" key="20">
    <source>
        <dbReference type="Proteomes" id="UP000218272"/>
    </source>
</evidence>
<dbReference type="InterPro" id="IPR009003">
    <property type="entry name" value="Peptidase_S1_PA"/>
</dbReference>
<geneLocation type="plasmid" evidence="20">
    <name>psclo_2 dna</name>
</geneLocation>
<name>A0A1E1F7P1_9SPHN</name>
<dbReference type="EC" id="3.4.21.107" evidence="4"/>
<evidence type="ECO:0000256" key="1">
    <source>
        <dbReference type="ARBA" id="ARBA00001772"/>
    </source>
</evidence>
<evidence type="ECO:0000256" key="11">
    <source>
        <dbReference type="ARBA" id="ARBA00022825"/>
    </source>
</evidence>
<evidence type="ECO:0000256" key="13">
    <source>
        <dbReference type="ARBA" id="ARBA00032850"/>
    </source>
</evidence>
<evidence type="ECO:0000256" key="7">
    <source>
        <dbReference type="ARBA" id="ARBA00022729"/>
    </source>
</evidence>
<dbReference type="PROSITE" id="PS50106">
    <property type="entry name" value="PDZ"/>
    <property type="match status" value="2"/>
</dbReference>
<evidence type="ECO:0000256" key="6">
    <source>
        <dbReference type="ARBA" id="ARBA00022670"/>
    </source>
</evidence>
<feature type="chain" id="PRO_5038577979" description="Probable periplasmic serine endoprotease DegP-like" evidence="17">
    <location>
        <begin position="23"/>
        <end position="499"/>
    </location>
</feature>
<dbReference type="KEGG" id="sclo:SCLO_2002050"/>
<feature type="domain" description="PDZ" evidence="18">
    <location>
        <begin position="275"/>
        <end position="361"/>
    </location>
</feature>
<comment type="similarity">
    <text evidence="3">Belongs to the peptidase S1C family.</text>
</comment>
<dbReference type="EMBL" id="AP017656">
    <property type="protein sequence ID" value="BAV66538.1"/>
    <property type="molecule type" value="Genomic_DNA"/>
</dbReference>
<evidence type="ECO:0000259" key="18">
    <source>
        <dbReference type="PROSITE" id="PS50106"/>
    </source>
</evidence>
<feature type="binding site" evidence="15">
    <location>
        <begin position="224"/>
        <end position="226"/>
    </location>
    <ligand>
        <name>substrate</name>
    </ligand>
</feature>
<dbReference type="GO" id="GO:0004252">
    <property type="term" value="F:serine-type endopeptidase activity"/>
    <property type="evidence" value="ECO:0007669"/>
    <property type="project" value="InterPro"/>
</dbReference>
<feature type="signal peptide" evidence="17">
    <location>
        <begin position="1"/>
        <end position="22"/>
    </location>
</feature>
<reference evidence="19 20" key="1">
    <citation type="submission" date="2016-10" db="EMBL/GenBank/DDBJ databases">
        <title>Complete Genome Sequence of the Nonylphenol-Degrading Bacterium Sphingobium cloacae JCM 10874T.</title>
        <authorList>
            <person name="Ootsuka M."/>
            <person name="Nishizawa T."/>
            <person name="Ohta H."/>
        </authorList>
    </citation>
    <scope>NUCLEOTIDE SEQUENCE [LARGE SCALE GENOMIC DNA]</scope>
    <source>
        <strain evidence="19 20">JCM 10874</strain>
        <plasmid evidence="20">psclo_2 dna</plasmid>
    </source>
</reference>
<keyword evidence="7 17" id="KW-0732">Signal</keyword>
<dbReference type="InterPro" id="IPR011782">
    <property type="entry name" value="Pept_S1C_Do"/>
</dbReference>
<evidence type="ECO:0000313" key="19">
    <source>
        <dbReference type="EMBL" id="BAV66538.1"/>
    </source>
</evidence>
<dbReference type="PRINTS" id="PR00834">
    <property type="entry name" value="PROTEASES2C"/>
</dbReference>
<keyword evidence="9" id="KW-0574">Periplasm</keyword>
<keyword evidence="6 19" id="KW-0645">Protease</keyword>
<evidence type="ECO:0000256" key="9">
    <source>
        <dbReference type="ARBA" id="ARBA00022764"/>
    </source>
</evidence>
<keyword evidence="11" id="KW-0720">Serine protease</keyword>
<keyword evidence="10" id="KW-0378">Hydrolase</keyword>
<keyword evidence="20" id="KW-1185">Reference proteome</keyword>
<dbReference type="RefSeq" id="WP_082731049.1">
    <property type="nucleotide sequence ID" value="NZ_AP017656.1"/>
</dbReference>
<evidence type="ECO:0000256" key="17">
    <source>
        <dbReference type="SAM" id="SignalP"/>
    </source>
</evidence>
<proteinExistence type="inferred from homology"/>
<feature type="compositionally biased region" description="Acidic residues" evidence="16">
    <location>
        <begin position="381"/>
        <end position="392"/>
    </location>
</feature>
<evidence type="ECO:0000256" key="4">
    <source>
        <dbReference type="ARBA" id="ARBA00013035"/>
    </source>
</evidence>
<dbReference type="Pfam" id="PF13180">
    <property type="entry name" value="PDZ_2"/>
    <property type="match status" value="1"/>
</dbReference>
<dbReference type="AlphaFoldDB" id="A0A1E1F7P1"/>
<comment type="catalytic activity">
    <reaction evidence="1">
        <text>Acts on substrates that are at least partially unfolded. The cleavage site P1 residue is normally between a pair of hydrophobic residues, such as Val-|-Val.</text>
        <dbReference type="EC" id="3.4.21.107"/>
    </reaction>
</comment>
<dbReference type="CDD" id="cd10839">
    <property type="entry name" value="cpPDZ1_DegP-like"/>
    <property type="match status" value="1"/>
</dbReference>
<feature type="active site" description="Charge relay system" evidence="14">
    <location>
        <position position="226"/>
    </location>
</feature>
<evidence type="ECO:0000256" key="16">
    <source>
        <dbReference type="SAM" id="MobiDB-lite"/>
    </source>
</evidence>
<dbReference type="InterPro" id="IPR001940">
    <property type="entry name" value="Peptidase_S1C"/>
</dbReference>
<evidence type="ECO:0000256" key="14">
    <source>
        <dbReference type="PIRSR" id="PIRSR611782-1"/>
    </source>
</evidence>
<gene>
    <name evidence="19" type="ORF">SCLO_2002050</name>
</gene>
<dbReference type="Pfam" id="PF13365">
    <property type="entry name" value="Trypsin_2"/>
    <property type="match status" value="1"/>
</dbReference>
<feature type="domain" description="PDZ" evidence="18">
    <location>
        <begin position="385"/>
        <end position="484"/>
    </location>
</feature>
<evidence type="ECO:0000256" key="8">
    <source>
        <dbReference type="ARBA" id="ARBA00022737"/>
    </source>
</evidence>
<feature type="binding site" evidence="15">
    <location>
        <position position="117"/>
    </location>
    <ligand>
        <name>substrate</name>
    </ligand>
</feature>
<protein>
    <recommendedName>
        <fullName evidence="5">Probable periplasmic serine endoprotease DegP-like</fullName>
        <ecNumber evidence="4">3.4.21.107</ecNumber>
    </recommendedName>
    <alternativeName>
        <fullName evidence="13">Protease Do</fullName>
    </alternativeName>
</protein>
<comment type="subcellular location">
    <subcellularLocation>
        <location evidence="2">Periplasm</location>
    </subcellularLocation>
</comment>
<evidence type="ECO:0000256" key="5">
    <source>
        <dbReference type="ARBA" id="ARBA00013958"/>
    </source>
</evidence>
<feature type="active site" description="Charge relay system" evidence="14">
    <location>
        <position position="153"/>
    </location>
</feature>
<keyword evidence="19" id="KW-0614">Plasmid</keyword>
<dbReference type="PROSITE" id="PS51257">
    <property type="entry name" value="PROKAR_LIPOPROTEIN"/>
    <property type="match status" value="1"/>
</dbReference>
<evidence type="ECO:0000256" key="2">
    <source>
        <dbReference type="ARBA" id="ARBA00004418"/>
    </source>
</evidence>
<accession>A0A1E1F7P1</accession>
<dbReference type="InterPro" id="IPR041489">
    <property type="entry name" value="PDZ_6"/>
</dbReference>
<sequence length="499" mass="51584">MRRFVFVPALLLAVACDTRSHAQTAPLNADGSGRLESQRGAPPSFADLAARLSPAVVNISTTSRVRAQRMPDFPGGFPFGGLFPFPELGRPPAPRNATSLGSGFLISADGYVVTNNHVVAGRGAGVQVQAIKVTLTGGQEYPARVVGRDEASDLAVLKIEANNLPFVRFGDSPGARTGDWVLAIGNPYGLGGTVTAGIVSALHRDLRSGPYDSFIQTDASINSGNSGGPLFDMQGNVIGINTAIISPTGGNVGLGFAIPAEIAKPVVDTLRAGGRVRRGYLGLLLQPVTEDVAAALGLQKDRGEIVAEVQPNLPAARAGLQQGDVILRVNGTEITPENSVARLVAAAPVGSRVTLEVLREGARKALTAVVAERPAEASLNGEDEEFDLDDDGESKASASAGLGLSVRPLTPALASELRVDPGTQGLVIVQVDPSSDAAAKGLSEGDIILSINQQAVRTAQEAVSLIAAARKAGRKQVLLLVKRGSVPPRFVGIELSGKP</sequence>
<dbReference type="PANTHER" id="PTHR22939:SF130">
    <property type="entry name" value="PERIPLASMIC SERINE ENDOPROTEASE DEGP-LIKE-RELATED"/>
    <property type="match status" value="1"/>
</dbReference>
<organism evidence="19 20">
    <name type="scientific">Sphingobium cloacae</name>
    <dbReference type="NCBI Taxonomy" id="120107"/>
    <lineage>
        <taxon>Bacteria</taxon>
        <taxon>Pseudomonadati</taxon>
        <taxon>Pseudomonadota</taxon>
        <taxon>Alphaproteobacteria</taxon>
        <taxon>Sphingomonadales</taxon>
        <taxon>Sphingomonadaceae</taxon>
        <taxon>Sphingobium</taxon>
    </lineage>
</organism>
<dbReference type="Proteomes" id="UP000218272">
    <property type="component" value="Plasmid pSCLO_2"/>
</dbReference>
<feature type="region of interest" description="Disordered" evidence="16">
    <location>
        <begin position="376"/>
        <end position="399"/>
    </location>
</feature>
<evidence type="ECO:0000256" key="12">
    <source>
        <dbReference type="ARBA" id="ARBA00023016"/>
    </source>
</evidence>
<dbReference type="InterPro" id="IPR001478">
    <property type="entry name" value="PDZ"/>
</dbReference>
<dbReference type="InterPro" id="IPR036034">
    <property type="entry name" value="PDZ_sf"/>
</dbReference>
<dbReference type="Pfam" id="PF17820">
    <property type="entry name" value="PDZ_6"/>
    <property type="match status" value="1"/>
</dbReference>
<evidence type="ECO:0000256" key="3">
    <source>
        <dbReference type="ARBA" id="ARBA00010541"/>
    </source>
</evidence>
<keyword evidence="12" id="KW-0346">Stress response</keyword>
<dbReference type="PANTHER" id="PTHR22939">
    <property type="entry name" value="SERINE PROTEASE FAMILY S1C HTRA-RELATED"/>
    <property type="match status" value="1"/>
</dbReference>
<feature type="binding site" evidence="15">
    <location>
        <position position="153"/>
    </location>
    <ligand>
        <name>substrate</name>
    </ligand>
</feature>
<dbReference type="Gene3D" id="2.40.10.120">
    <property type="match status" value="1"/>
</dbReference>
<evidence type="ECO:0000256" key="10">
    <source>
        <dbReference type="ARBA" id="ARBA00022801"/>
    </source>
</evidence>
<dbReference type="SMART" id="SM00228">
    <property type="entry name" value="PDZ"/>
    <property type="match status" value="2"/>
</dbReference>